<dbReference type="Gene3D" id="1.25.40.10">
    <property type="entry name" value="Tetratricopeptide repeat domain"/>
    <property type="match status" value="2"/>
</dbReference>
<comment type="caution">
    <text evidence="2">The sequence shown here is derived from an EMBL/GenBank/DDBJ whole genome shotgun (WGS) entry which is preliminary data.</text>
</comment>
<dbReference type="Proteomes" id="UP001166286">
    <property type="component" value="Unassembled WGS sequence"/>
</dbReference>
<dbReference type="SUPFAM" id="SSF48452">
    <property type="entry name" value="TPR-like"/>
    <property type="match status" value="1"/>
</dbReference>
<gene>
    <name evidence="2" type="ORF">JMJ35_002858</name>
</gene>
<dbReference type="InterPro" id="IPR011990">
    <property type="entry name" value="TPR-like_helical_dom_sf"/>
</dbReference>
<dbReference type="PANTHER" id="PTHR38788:SF3">
    <property type="entry name" value="CLR5 DOMAIN-CONTAINING PROTEIN"/>
    <property type="match status" value="1"/>
</dbReference>
<dbReference type="InterPro" id="IPR025676">
    <property type="entry name" value="Clr5_dom"/>
</dbReference>
<evidence type="ECO:0000313" key="3">
    <source>
        <dbReference type="Proteomes" id="UP001166286"/>
    </source>
</evidence>
<evidence type="ECO:0000259" key="1">
    <source>
        <dbReference type="Pfam" id="PF14420"/>
    </source>
</evidence>
<reference evidence="2" key="1">
    <citation type="submission" date="2023-03" db="EMBL/GenBank/DDBJ databases">
        <title>Complete genome of Cladonia borealis.</title>
        <authorList>
            <person name="Park H."/>
        </authorList>
    </citation>
    <scope>NUCLEOTIDE SEQUENCE</scope>
    <source>
        <strain evidence="2">ANT050790</strain>
    </source>
</reference>
<dbReference type="AlphaFoldDB" id="A0AA39UC93"/>
<organism evidence="2 3">
    <name type="scientific">Cladonia borealis</name>
    <dbReference type="NCBI Taxonomy" id="184061"/>
    <lineage>
        <taxon>Eukaryota</taxon>
        <taxon>Fungi</taxon>
        <taxon>Dikarya</taxon>
        <taxon>Ascomycota</taxon>
        <taxon>Pezizomycotina</taxon>
        <taxon>Lecanoromycetes</taxon>
        <taxon>OSLEUM clade</taxon>
        <taxon>Lecanoromycetidae</taxon>
        <taxon>Lecanorales</taxon>
        <taxon>Lecanorineae</taxon>
        <taxon>Cladoniaceae</taxon>
        <taxon>Cladonia</taxon>
    </lineage>
</organism>
<name>A0AA39UC93_9LECA</name>
<dbReference type="Pfam" id="PF14420">
    <property type="entry name" value="Clr5"/>
    <property type="match status" value="1"/>
</dbReference>
<dbReference type="EMBL" id="JAFEKC020000005">
    <property type="protein sequence ID" value="KAK0514241.1"/>
    <property type="molecule type" value="Genomic_DNA"/>
</dbReference>
<accession>A0AA39UC93</accession>
<protein>
    <recommendedName>
        <fullName evidence="1">Clr5 domain-containing protein</fullName>
    </recommendedName>
</protein>
<keyword evidence="3" id="KW-1185">Reference proteome</keyword>
<proteinExistence type="predicted"/>
<feature type="domain" description="Clr5" evidence="1">
    <location>
        <begin position="127"/>
        <end position="177"/>
    </location>
</feature>
<sequence length="587" mass="66764">MSNIFSSPSNMEALMALGPEDIGHNDFVNAFDHQPPSYQSSELFGSGSLAPLPYTFNTNDDETATFISDANLGHVDMPMDPPNRLSTLDSSSQTFQPVEMVPTSYVSNDGAASVVTQSDISRVWATEHDWTRHRALITELYGENKLPKVMSIMESQQGFKATVKMYKSHIAKWGLDKKNKEPEMRAIVRKNKQRAEQGKRSNFLVRKRQLKFAEVVRYWQRKGVTIDEVIAQSTASPTPEAVECFTPPVSSPMTPPEDLATPEYMLRTIRGYIAASFESGTWVKTDLRSECYSIKDKLGFNHAMDFRDLGNLGAMLFDWEEFEEMGKTLCAASAMSRKMLLAEDPQSLDVILSLIAEMQSRHEHEIALRILRQLSAISKELLGESHPLSLFLVWLAAMPWSQIRDIISRCFDVLIDDFESLVGHMHSSTLFFRLSLSELDSNLAMLRRLLEKCESALGSYDKRTLDVRLQLMYFTVTKGHYAEAMRLGDDLLTYVQRHEERVQPGYFSTMSHGYIARCKWALGEQHSAIQNLELAVHLQTMQHGAQDGLVRNWLFTLEQWYNRQGRLNEATAARDQRIKVFELTKTA</sequence>
<evidence type="ECO:0000313" key="2">
    <source>
        <dbReference type="EMBL" id="KAK0514241.1"/>
    </source>
</evidence>
<dbReference type="PANTHER" id="PTHR38788">
    <property type="entry name" value="CLR5 DOMAIN-CONTAINING PROTEIN"/>
    <property type="match status" value="1"/>
</dbReference>